<gene>
    <name evidence="10" type="ORF">BJI69_19165</name>
</gene>
<comment type="function">
    <text evidence="8">Mechanosensitive channel that participates in the regulation of osmotic pressure changes within the cell, opening in response to stretch forces in the membrane lipid bilayer, without the need for other proteins. Contributes to normal resistance to hypoosmotic shock. Forms an ion channel of 1.0 nanosiemens conductance with a slight preference for anions.</text>
</comment>
<dbReference type="InterPro" id="IPR006685">
    <property type="entry name" value="MscS_channel_2nd"/>
</dbReference>
<name>A0A1L3EXN0_9GAMM</name>
<dbReference type="InterPro" id="IPR049278">
    <property type="entry name" value="MS_channel_C"/>
</dbReference>
<dbReference type="SUPFAM" id="SSF50182">
    <property type="entry name" value="Sm-like ribonucleoproteins"/>
    <property type="match status" value="1"/>
</dbReference>
<comment type="caution">
    <text evidence="8">Lacks conserved residue(s) required for the propagation of feature annotation.</text>
</comment>
<protein>
    <recommendedName>
        <fullName evidence="8">Small-conductance mechanosensitive channel</fullName>
    </recommendedName>
</protein>
<dbReference type="KEGG" id="lrz:BJI69_19165"/>
<proteinExistence type="inferred from homology"/>
<keyword evidence="8" id="KW-0813">Transport</keyword>
<dbReference type="SMART" id="SM00100">
    <property type="entry name" value="cNMP"/>
    <property type="match status" value="1"/>
</dbReference>
<evidence type="ECO:0000256" key="6">
    <source>
        <dbReference type="ARBA" id="ARBA00022989"/>
    </source>
</evidence>
<sequence>MLLGVGVLVLDFLSWRFLRFGGRKGHTFVRIPLFLLLSYVLWTHGMVPFAEAPWKDDPFRHVVAQVLELTWWLQFAQIATALMSAFILPQGLREKLFRDVVQALTFTGALVAGLGFVVNMPIGGLLATSGAVAIVIGLAVQSTLADVFSGVVLSATEPFSIGDSVTIGDIQGEVIESNWRATTLLNGDGNTVIVPNSSAAKLNIINQSRPEKTHGVDVPVQVTTHARPATVIAALTDAVTSTRGILAMPAPTVTAVGLRGKHVDYRVVVYVDAMSAKIKVRNQLIDQIHRHFLANGIPLSSGEPVHDLSRDAVSLLREIDMFRALSEAELTQLAEAMERKQFEPGQMIYEVGTTCPDERRALYIVTSGVACLLAEHAGRYVEIARLSPGDAVGRAGILTGESVPIKLCAIGHVSVAWVPKAALTPILQANPAAGQDMLDGLVAFQAIASEAFKDLPVHADSHADIFHRLLASMRRLHSLTPRH</sequence>
<keyword evidence="11" id="KW-1185">Reference proteome</keyword>
<evidence type="ECO:0000259" key="9">
    <source>
        <dbReference type="PROSITE" id="PS50042"/>
    </source>
</evidence>
<comment type="subcellular location">
    <subcellularLocation>
        <location evidence="8">Cell inner membrane</location>
        <topology evidence="8">Multi-pass membrane protein</topology>
    </subcellularLocation>
    <subcellularLocation>
        <location evidence="2">Cell membrane</location>
        <topology evidence="2">Multi-pass membrane protein</topology>
    </subcellularLocation>
    <subcellularLocation>
        <location evidence="1">Cytoplasm</location>
    </subcellularLocation>
</comment>
<dbReference type="InterPro" id="IPR045275">
    <property type="entry name" value="MscS_archaea/bacteria_type"/>
</dbReference>
<accession>A0A1L3EXN0</accession>
<dbReference type="Pfam" id="PF21082">
    <property type="entry name" value="MS_channel_3rd"/>
    <property type="match status" value="1"/>
</dbReference>
<dbReference type="AlphaFoldDB" id="A0A1L3EXN0"/>
<dbReference type="Gene3D" id="2.60.120.10">
    <property type="entry name" value="Jelly Rolls"/>
    <property type="match status" value="1"/>
</dbReference>
<dbReference type="PIRSF" id="PIRSF026673">
    <property type="entry name" value="UCP026673_ion_chan"/>
    <property type="match status" value="1"/>
</dbReference>
<dbReference type="GO" id="GO:0005886">
    <property type="term" value="C:plasma membrane"/>
    <property type="evidence" value="ECO:0007669"/>
    <property type="project" value="UniProtKB-SubCell"/>
</dbReference>
<organism evidence="10 11">
    <name type="scientific">Luteibacter rhizovicinus DSM 16549</name>
    <dbReference type="NCBI Taxonomy" id="1440763"/>
    <lineage>
        <taxon>Bacteria</taxon>
        <taxon>Pseudomonadati</taxon>
        <taxon>Pseudomonadota</taxon>
        <taxon>Gammaproteobacteria</taxon>
        <taxon>Lysobacterales</taxon>
        <taxon>Rhodanobacteraceae</taxon>
        <taxon>Luteibacter</taxon>
    </lineage>
</organism>
<evidence type="ECO:0000313" key="10">
    <source>
        <dbReference type="EMBL" id="APG05815.1"/>
    </source>
</evidence>
<dbReference type="InterPro" id="IPR000595">
    <property type="entry name" value="cNMP-bd_dom"/>
</dbReference>
<dbReference type="PANTHER" id="PTHR30221:SF1">
    <property type="entry name" value="SMALL-CONDUCTANCE MECHANOSENSITIVE CHANNEL"/>
    <property type="match status" value="1"/>
</dbReference>
<dbReference type="SUPFAM" id="SSF51206">
    <property type="entry name" value="cAMP-binding domain-like"/>
    <property type="match status" value="1"/>
</dbReference>
<dbReference type="Proteomes" id="UP000182987">
    <property type="component" value="Chromosome"/>
</dbReference>
<feature type="transmembrane region" description="Helical" evidence="8">
    <location>
        <begin position="69"/>
        <end position="88"/>
    </location>
</feature>
<evidence type="ECO:0000256" key="1">
    <source>
        <dbReference type="ARBA" id="ARBA00004496"/>
    </source>
</evidence>
<keyword evidence="6 8" id="KW-1133">Transmembrane helix</keyword>
<comment type="subunit">
    <text evidence="8">Homoheptamer.</text>
</comment>
<dbReference type="GO" id="GO:0005737">
    <property type="term" value="C:cytoplasm"/>
    <property type="evidence" value="ECO:0007669"/>
    <property type="project" value="UniProtKB-SubCell"/>
</dbReference>
<dbReference type="InterPro" id="IPR018490">
    <property type="entry name" value="cNMP-bd_dom_sf"/>
</dbReference>
<dbReference type="Pfam" id="PF00027">
    <property type="entry name" value="cNMP_binding"/>
    <property type="match status" value="1"/>
</dbReference>
<keyword evidence="8" id="KW-0407">Ion channel</keyword>
<dbReference type="Gene3D" id="3.30.70.100">
    <property type="match status" value="1"/>
</dbReference>
<dbReference type="InterPro" id="IPR023408">
    <property type="entry name" value="MscS_beta-dom_sf"/>
</dbReference>
<evidence type="ECO:0000256" key="8">
    <source>
        <dbReference type="RuleBase" id="RU369025"/>
    </source>
</evidence>
<dbReference type="InterPro" id="IPR010920">
    <property type="entry name" value="LSM_dom_sf"/>
</dbReference>
<dbReference type="STRING" id="1440763.BJI69_19165"/>
<evidence type="ECO:0000256" key="2">
    <source>
        <dbReference type="ARBA" id="ARBA00004651"/>
    </source>
</evidence>
<keyword evidence="7 8" id="KW-0472">Membrane</keyword>
<dbReference type="PANTHER" id="PTHR30221">
    <property type="entry name" value="SMALL-CONDUCTANCE MECHANOSENSITIVE CHANNEL"/>
    <property type="match status" value="1"/>
</dbReference>
<dbReference type="InterPro" id="IPR011066">
    <property type="entry name" value="MscS_channel_C_sf"/>
</dbReference>
<evidence type="ECO:0000313" key="11">
    <source>
        <dbReference type="Proteomes" id="UP000182987"/>
    </source>
</evidence>
<dbReference type="SUPFAM" id="SSF82689">
    <property type="entry name" value="Mechanosensitive channel protein MscS (YggB), C-terminal domain"/>
    <property type="match status" value="1"/>
</dbReference>
<evidence type="ECO:0000256" key="3">
    <source>
        <dbReference type="ARBA" id="ARBA00008017"/>
    </source>
</evidence>
<dbReference type="CDD" id="cd00038">
    <property type="entry name" value="CAP_ED"/>
    <property type="match status" value="1"/>
</dbReference>
<feature type="domain" description="Cyclic nucleotide-binding" evidence="9">
    <location>
        <begin position="321"/>
        <end position="444"/>
    </location>
</feature>
<evidence type="ECO:0000256" key="7">
    <source>
        <dbReference type="ARBA" id="ARBA00023136"/>
    </source>
</evidence>
<keyword evidence="4" id="KW-1003">Cell membrane</keyword>
<feature type="transmembrane region" description="Helical" evidence="8">
    <location>
        <begin position="28"/>
        <end position="49"/>
    </location>
</feature>
<comment type="similarity">
    <text evidence="3 8">Belongs to the MscS (TC 1.A.23) family.</text>
</comment>
<keyword evidence="8" id="KW-0406">Ion transport</keyword>
<dbReference type="Gene3D" id="2.30.30.60">
    <property type="match status" value="1"/>
</dbReference>
<dbReference type="InterPro" id="IPR014710">
    <property type="entry name" value="RmlC-like_jellyroll"/>
</dbReference>
<evidence type="ECO:0000256" key="5">
    <source>
        <dbReference type="ARBA" id="ARBA00022692"/>
    </source>
</evidence>
<feature type="transmembrane region" description="Helical" evidence="8">
    <location>
        <begin position="100"/>
        <end position="118"/>
    </location>
</feature>
<evidence type="ECO:0000256" key="4">
    <source>
        <dbReference type="ARBA" id="ARBA00022475"/>
    </source>
</evidence>
<dbReference type="InterPro" id="IPR016846">
    <property type="entry name" value="cNMP-bd_ion_channel"/>
</dbReference>
<reference evidence="11" key="1">
    <citation type="submission" date="2016-09" db="EMBL/GenBank/DDBJ databases">
        <authorList>
            <person name="Lysoe E."/>
        </authorList>
    </citation>
    <scope>NUCLEOTIDE SEQUENCE [LARGE SCALE GENOMIC DNA]</scope>
    <source>
        <strain evidence="11">LJ96T</strain>
    </source>
</reference>
<dbReference type="EMBL" id="CP017480">
    <property type="protein sequence ID" value="APG05815.1"/>
    <property type="molecule type" value="Genomic_DNA"/>
</dbReference>
<dbReference type="GO" id="GO:0008381">
    <property type="term" value="F:mechanosensitive monoatomic ion channel activity"/>
    <property type="evidence" value="ECO:0007669"/>
    <property type="project" value="InterPro"/>
</dbReference>
<dbReference type="PROSITE" id="PS50042">
    <property type="entry name" value="CNMP_BINDING_3"/>
    <property type="match status" value="1"/>
</dbReference>
<keyword evidence="5 8" id="KW-0812">Transmembrane</keyword>
<dbReference type="Pfam" id="PF00924">
    <property type="entry name" value="MS_channel_2nd"/>
    <property type="match status" value="1"/>
</dbReference>
<dbReference type="Gene3D" id="1.10.287.1260">
    <property type="match status" value="1"/>
</dbReference>
<keyword evidence="8" id="KW-0997">Cell inner membrane</keyword>